<evidence type="ECO:0000313" key="2">
    <source>
        <dbReference type="Proteomes" id="UP000288429"/>
    </source>
</evidence>
<dbReference type="AlphaFoldDB" id="A0A428TP75"/>
<gene>
    <name evidence="1" type="ORF">CDV31_010333</name>
</gene>
<proteinExistence type="predicted"/>
<reference evidence="1 2" key="1">
    <citation type="submission" date="2017-06" db="EMBL/GenBank/DDBJ databases">
        <title>Cmopartive genomic analysis of Ambrosia Fusariam Clade fungi.</title>
        <authorList>
            <person name="Stajich J.E."/>
            <person name="Carrillo J."/>
            <person name="Kijimoto T."/>
            <person name="Eskalen A."/>
            <person name="O'Donnell K."/>
            <person name="Kasson M."/>
        </authorList>
    </citation>
    <scope>NUCLEOTIDE SEQUENCE [LARGE SCALE GENOMIC DNA]</scope>
    <source>
        <strain evidence="1 2">NRRL 20438</strain>
    </source>
</reference>
<name>A0A428TP75_9HYPO</name>
<accession>A0A428TP75</accession>
<organism evidence="1 2">
    <name type="scientific">Fusarium ambrosium</name>
    <dbReference type="NCBI Taxonomy" id="131363"/>
    <lineage>
        <taxon>Eukaryota</taxon>
        <taxon>Fungi</taxon>
        <taxon>Dikarya</taxon>
        <taxon>Ascomycota</taxon>
        <taxon>Pezizomycotina</taxon>
        <taxon>Sordariomycetes</taxon>
        <taxon>Hypocreomycetidae</taxon>
        <taxon>Hypocreales</taxon>
        <taxon>Nectriaceae</taxon>
        <taxon>Fusarium</taxon>
        <taxon>Fusarium solani species complex</taxon>
    </lineage>
</organism>
<protein>
    <submittedName>
        <fullName evidence="1">Uncharacterized protein</fullName>
    </submittedName>
</protein>
<evidence type="ECO:0000313" key="1">
    <source>
        <dbReference type="EMBL" id="RSM03867.1"/>
    </source>
</evidence>
<dbReference type="Proteomes" id="UP000288429">
    <property type="component" value="Unassembled WGS sequence"/>
</dbReference>
<sequence>MPLSTTYNSIKFKMSSRPYYRIELNKQVNNLPIIKRQKQCLFLWEDLPSSSFGSYHHDQNGFRNDKNAN</sequence>
<keyword evidence="2" id="KW-1185">Reference proteome</keyword>
<dbReference type="EMBL" id="NIZV01000158">
    <property type="protein sequence ID" value="RSM03867.1"/>
    <property type="molecule type" value="Genomic_DNA"/>
</dbReference>
<comment type="caution">
    <text evidence="1">The sequence shown here is derived from an EMBL/GenBank/DDBJ whole genome shotgun (WGS) entry which is preliminary data.</text>
</comment>